<name>A0A836GSZ7_9TRYP</name>
<comment type="caution">
    <text evidence="3">The sequence shown here is derived from an EMBL/GenBank/DDBJ whole genome shotgun (WGS) entry which is preliminary data.</text>
</comment>
<feature type="transmembrane region" description="Helical" evidence="2">
    <location>
        <begin position="449"/>
        <end position="468"/>
    </location>
</feature>
<evidence type="ECO:0000256" key="1">
    <source>
        <dbReference type="SAM" id="MobiDB-lite"/>
    </source>
</evidence>
<feature type="compositionally biased region" description="Polar residues" evidence="1">
    <location>
        <begin position="29"/>
        <end position="40"/>
    </location>
</feature>
<feature type="transmembrane region" description="Helical" evidence="2">
    <location>
        <begin position="521"/>
        <end position="543"/>
    </location>
</feature>
<protein>
    <submittedName>
        <fullName evidence="3">Uncharacterized protein</fullName>
    </submittedName>
</protein>
<feature type="transmembrane region" description="Helical" evidence="2">
    <location>
        <begin position="480"/>
        <end position="509"/>
    </location>
</feature>
<keyword evidence="2" id="KW-0812">Transmembrane</keyword>
<dbReference type="EMBL" id="JAFEUZ010000031">
    <property type="protein sequence ID" value="KAG5471300.1"/>
    <property type="molecule type" value="Genomic_DNA"/>
</dbReference>
<dbReference type="RefSeq" id="XP_067176274.1">
    <property type="nucleotide sequence ID" value="XM_067318995.1"/>
</dbReference>
<gene>
    <name evidence="3" type="ORF">LSCM1_01377</name>
</gene>
<proteinExistence type="predicted"/>
<keyword evidence="4" id="KW-1185">Reference proteome</keyword>
<keyword evidence="2" id="KW-0472">Membrane</keyword>
<feature type="region of interest" description="Disordered" evidence="1">
    <location>
        <begin position="1"/>
        <end position="64"/>
    </location>
</feature>
<accession>A0A836GSZ7</accession>
<dbReference type="OrthoDB" id="265961at2759"/>
<dbReference type="AlphaFoldDB" id="A0A836GSZ7"/>
<feature type="transmembrane region" description="Helical" evidence="2">
    <location>
        <begin position="619"/>
        <end position="642"/>
    </location>
</feature>
<dbReference type="KEGG" id="lmat:92511507"/>
<evidence type="ECO:0000313" key="3">
    <source>
        <dbReference type="EMBL" id="KAG5471300.1"/>
    </source>
</evidence>
<reference evidence="4" key="2">
    <citation type="journal article" date="2021" name="Sci. Data">
        <title>Chromosome-scale genome sequencing, assembly and annotation of six genomes from subfamily Leishmaniinae.</title>
        <authorList>
            <person name="Almutairi H."/>
            <person name="Urbaniak M.D."/>
            <person name="Bates M.D."/>
            <person name="Jariyapan N."/>
            <person name="Kwakye-Nuako G."/>
            <person name="Thomaz Soccol V."/>
            <person name="Al-Salem W.S."/>
            <person name="Dillon R.J."/>
            <person name="Bates P.A."/>
            <person name="Gatherer D."/>
        </authorList>
    </citation>
    <scope>NUCLEOTIDE SEQUENCE [LARGE SCALE GENOMIC DNA]</scope>
</reference>
<reference evidence="4" key="1">
    <citation type="journal article" date="2021" name="Microbiol. Resour. Announc.">
        <title>LGAAP: Leishmaniinae Genome Assembly and Annotation Pipeline.</title>
        <authorList>
            <person name="Almutairi H."/>
            <person name="Urbaniak M.D."/>
            <person name="Bates M.D."/>
            <person name="Jariyapan N."/>
            <person name="Kwakye-Nuako G."/>
            <person name="Thomaz-Soccol V."/>
            <person name="Al-Salem W.S."/>
            <person name="Dillon R.J."/>
            <person name="Bates P.A."/>
            <person name="Gatherer D."/>
        </authorList>
    </citation>
    <scope>NUCLEOTIDE SEQUENCE [LARGE SCALE GENOMIC DNA]</scope>
</reference>
<dbReference type="GeneID" id="92511507"/>
<organism evidence="3 4">
    <name type="scientific">Leishmania martiniquensis</name>
    <dbReference type="NCBI Taxonomy" id="1580590"/>
    <lineage>
        <taxon>Eukaryota</taxon>
        <taxon>Discoba</taxon>
        <taxon>Euglenozoa</taxon>
        <taxon>Kinetoplastea</taxon>
        <taxon>Metakinetoplastina</taxon>
        <taxon>Trypanosomatida</taxon>
        <taxon>Trypanosomatidae</taxon>
        <taxon>Leishmaniinae</taxon>
        <taxon>Leishmania</taxon>
    </lineage>
</organism>
<feature type="region of interest" description="Disordered" evidence="1">
    <location>
        <begin position="259"/>
        <end position="279"/>
    </location>
</feature>
<sequence length="652" mass="72393">MPTREEYEEQPVFRPHSRSGSIAPRDDSPASQAQREPISTQEREGSDVMAPYEHPGAESGTRRKPIEELVARIIIHEERPIENLPAMAAPELKLTGRCVSLCVKQSIDGGTPAPYYYTGLVAMVTATTVTLMHVNRYTRADFKEYKSREQRLVKGRPAVVNLQYADHSPPRHQRATPRSPFTIQTAPRGSSAVTSPTQPGQSLYGGLSVHGYSADGEVGVGEDGELTSTEDSTRLCALNPAGGLAPAVPLTAMAEDSSAVAHHQDQAERLSRPDELSADVGADGTTAAHRVMGIRRFRTFDGSFGPIPYVTFLRKSIHEVEFGRDPRSSFYSLFQDPAKHIGDMQHLRMFVRRYLVHTSEGNNPRQVPLYAYLSARCAWPSVDRELVSRLVHEELVGLLKTDRAIEKEKKRTRIREQQRVQAVRQYRAPSGLFSNTGILYLTSIPQSTFIAAAFIMLLTVAFAIYLSVMMSTTRDTLIITFAQGFVMFFAAAIIVWGIAGIANILHAIVVHVPLRRNLVRMVLHVVFTIGSLACCIMCIMIALSRMTNRAIYDHMATHQPYELCAFYERYNCSGFFRGCGLSNNSFDPNVCSTCPGVNDSKTGCYYALWGQVQMTTLPLLVFTIFIMIAVLYALFLIAKLLMTTKAISGSFF</sequence>
<evidence type="ECO:0000256" key="2">
    <source>
        <dbReference type="SAM" id="Phobius"/>
    </source>
</evidence>
<feature type="compositionally biased region" description="Basic and acidic residues" evidence="1">
    <location>
        <begin position="262"/>
        <end position="275"/>
    </location>
</feature>
<keyword evidence="2" id="KW-1133">Transmembrane helix</keyword>
<evidence type="ECO:0000313" key="4">
    <source>
        <dbReference type="Proteomes" id="UP000673552"/>
    </source>
</evidence>
<dbReference type="Proteomes" id="UP000673552">
    <property type="component" value="Unassembled WGS sequence"/>
</dbReference>